<proteinExistence type="predicted"/>
<organism evidence="2 3">
    <name type="scientific">Dorcoceras hygrometricum</name>
    <dbReference type="NCBI Taxonomy" id="472368"/>
    <lineage>
        <taxon>Eukaryota</taxon>
        <taxon>Viridiplantae</taxon>
        <taxon>Streptophyta</taxon>
        <taxon>Embryophyta</taxon>
        <taxon>Tracheophyta</taxon>
        <taxon>Spermatophyta</taxon>
        <taxon>Magnoliopsida</taxon>
        <taxon>eudicotyledons</taxon>
        <taxon>Gunneridae</taxon>
        <taxon>Pentapetalae</taxon>
        <taxon>asterids</taxon>
        <taxon>lamiids</taxon>
        <taxon>Lamiales</taxon>
        <taxon>Gesneriaceae</taxon>
        <taxon>Didymocarpoideae</taxon>
        <taxon>Trichosporeae</taxon>
        <taxon>Loxocarpinae</taxon>
        <taxon>Dorcoceras</taxon>
    </lineage>
</organism>
<evidence type="ECO:0000256" key="1">
    <source>
        <dbReference type="SAM" id="MobiDB-lite"/>
    </source>
</evidence>
<dbReference type="Proteomes" id="UP000250235">
    <property type="component" value="Unassembled WGS sequence"/>
</dbReference>
<dbReference type="EMBL" id="KV012915">
    <property type="protein sequence ID" value="KZV24096.1"/>
    <property type="molecule type" value="Genomic_DNA"/>
</dbReference>
<dbReference type="AlphaFoldDB" id="A0A2Z7ARR8"/>
<sequence>MALDENNRVKLVKDKPARTEEDQLGEEKIGSRRSGKNRTRAAGEQEQMRREEEGFDQLSVMNKTARSKTETNWLRKVCNALKDKGRKVQQFQKTFQRLQLCVQRVNLRKGLYITRAEHNHRRRERYGESVVQVQNIKQKNAQHIAVLVASLHAMWQMVCKLVTPEDEEESACWGTRPVLRAVFSLGECCSYSRPRERCLWFQLWRGLLMVIIFGKNGQLSSSELDGTRAVECPS</sequence>
<feature type="region of interest" description="Disordered" evidence="1">
    <location>
        <begin position="1"/>
        <end position="52"/>
    </location>
</feature>
<evidence type="ECO:0000313" key="3">
    <source>
        <dbReference type="Proteomes" id="UP000250235"/>
    </source>
</evidence>
<protein>
    <submittedName>
        <fullName evidence="2">U-box domain-containing protein 57-like</fullName>
    </submittedName>
</protein>
<name>A0A2Z7ARR8_9LAMI</name>
<reference evidence="2 3" key="1">
    <citation type="journal article" date="2015" name="Proc. Natl. Acad. Sci. U.S.A.">
        <title>The resurrection genome of Boea hygrometrica: A blueprint for survival of dehydration.</title>
        <authorList>
            <person name="Xiao L."/>
            <person name="Yang G."/>
            <person name="Zhang L."/>
            <person name="Yang X."/>
            <person name="Zhao S."/>
            <person name="Ji Z."/>
            <person name="Zhou Q."/>
            <person name="Hu M."/>
            <person name="Wang Y."/>
            <person name="Chen M."/>
            <person name="Xu Y."/>
            <person name="Jin H."/>
            <person name="Xiao X."/>
            <person name="Hu G."/>
            <person name="Bao F."/>
            <person name="Hu Y."/>
            <person name="Wan P."/>
            <person name="Li L."/>
            <person name="Deng X."/>
            <person name="Kuang T."/>
            <person name="Xiang C."/>
            <person name="Zhu J.K."/>
            <person name="Oliver M.J."/>
            <person name="He Y."/>
        </authorList>
    </citation>
    <scope>NUCLEOTIDE SEQUENCE [LARGE SCALE GENOMIC DNA]</scope>
    <source>
        <strain evidence="3">cv. XS01</strain>
    </source>
</reference>
<keyword evidence="3" id="KW-1185">Reference proteome</keyword>
<feature type="compositionally biased region" description="Basic and acidic residues" evidence="1">
    <location>
        <begin position="41"/>
        <end position="52"/>
    </location>
</feature>
<evidence type="ECO:0000313" key="2">
    <source>
        <dbReference type="EMBL" id="KZV24096.1"/>
    </source>
</evidence>
<feature type="compositionally biased region" description="Basic and acidic residues" evidence="1">
    <location>
        <begin position="1"/>
        <end position="30"/>
    </location>
</feature>
<gene>
    <name evidence="2" type="ORF">F511_20226</name>
</gene>
<accession>A0A2Z7ARR8</accession>